<feature type="compositionally biased region" description="Polar residues" evidence="3">
    <location>
        <begin position="1130"/>
        <end position="1141"/>
    </location>
</feature>
<evidence type="ECO:0000313" key="5">
    <source>
        <dbReference type="Proteomes" id="UP000887013"/>
    </source>
</evidence>
<dbReference type="InterPro" id="IPR032466">
    <property type="entry name" value="Metal_Hydrolase"/>
</dbReference>
<organism evidence="4 5">
    <name type="scientific">Nephila pilipes</name>
    <name type="common">Giant wood spider</name>
    <name type="synonym">Nephila maculata</name>
    <dbReference type="NCBI Taxonomy" id="299642"/>
    <lineage>
        <taxon>Eukaryota</taxon>
        <taxon>Metazoa</taxon>
        <taxon>Ecdysozoa</taxon>
        <taxon>Arthropoda</taxon>
        <taxon>Chelicerata</taxon>
        <taxon>Arachnida</taxon>
        <taxon>Araneae</taxon>
        <taxon>Araneomorphae</taxon>
        <taxon>Entelegynae</taxon>
        <taxon>Araneoidea</taxon>
        <taxon>Nephilidae</taxon>
        <taxon>Nephila</taxon>
    </lineage>
</organism>
<dbReference type="InterPro" id="IPR018228">
    <property type="entry name" value="DNase_TatD-rel_CS"/>
</dbReference>
<gene>
    <name evidence="4" type="primary">TATDN2</name>
    <name evidence="4" type="ORF">NPIL_230711</name>
</gene>
<evidence type="ECO:0000313" key="4">
    <source>
        <dbReference type="EMBL" id="GFT76301.1"/>
    </source>
</evidence>
<comment type="caution">
    <text evidence="4">The sequence shown here is derived from an EMBL/GenBank/DDBJ whole genome shotgun (WGS) entry which is preliminary data.</text>
</comment>
<dbReference type="OrthoDB" id="413993at2759"/>
<feature type="compositionally biased region" description="Polar residues" evidence="3">
    <location>
        <begin position="1104"/>
        <end position="1117"/>
    </location>
</feature>
<reference evidence="4" key="1">
    <citation type="submission" date="2020-08" db="EMBL/GenBank/DDBJ databases">
        <title>Multicomponent nature underlies the extraordinary mechanical properties of spider dragline silk.</title>
        <authorList>
            <person name="Kono N."/>
            <person name="Nakamura H."/>
            <person name="Mori M."/>
            <person name="Yoshida Y."/>
            <person name="Ohtoshi R."/>
            <person name="Malay A.D."/>
            <person name="Moran D.A.P."/>
            <person name="Tomita M."/>
            <person name="Numata K."/>
            <person name="Arakawa K."/>
        </authorList>
    </citation>
    <scope>NUCLEOTIDE SEQUENCE</scope>
</reference>
<dbReference type="SUPFAM" id="SSF51556">
    <property type="entry name" value="Metallo-dependent hydrolases"/>
    <property type="match status" value="1"/>
</dbReference>
<feature type="compositionally biased region" description="Basic and acidic residues" evidence="3">
    <location>
        <begin position="457"/>
        <end position="473"/>
    </location>
</feature>
<dbReference type="CDD" id="cd01310">
    <property type="entry name" value="TatD_DNAse"/>
    <property type="match status" value="1"/>
</dbReference>
<dbReference type="PROSITE" id="PS01091">
    <property type="entry name" value="TATD_3"/>
    <property type="match status" value="1"/>
</dbReference>
<protein>
    <submittedName>
        <fullName evidence="4">Putative deoxyribonuclease TATDN2</fullName>
    </submittedName>
</protein>
<evidence type="ECO:0000256" key="3">
    <source>
        <dbReference type="SAM" id="MobiDB-lite"/>
    </source>
</evidence>
<dbReference type="Gene3D" id="3.20.20.140">
    <property type="entry name" value="Metal-dependent hydrolases"/>
    <property type="match status" value="1"/>
</dbReference>
<dbReference type="PANTHER" id="PTHR46363">
    <property type="entry name" value="DEOXYRIBONUCLEASE TATDN2-RELATED"/>
    <property type="match status" value="1"/>
</dbReference>
<keyword evidence="5" id="KW-1185">Reference proteome</keyword>
<name>A0A8X6PNY5_NEPPI</name>
<evidence type="ECO:0000256" key="2">
    <source>
        <dbReference type="ARBA" id="ARBA00022801"/>
    </source>
</evidence>
<dbReference type="GO" id="GO:0016788">
    <property type="term" value="F:hydrolase activity, acting on ester bonds"/>
    <property type="evidence" value="ECO:0007669"/>
    <property type="project" value="InterPro"/>
</dbReference>
<feature type="region of interest" description="Disordered" evidence="3">
    <location>
        <begin position="515"/>
        <end position="544"/>
    </location>
</feature>
<dbReference type="EMBL" id="BMAW01117680">
    <property type="protein sequence ID" value="GFT76301.1"/>
    <property type="molecule type" value="Genomic_DNA"/>
</dbReference>
<accession>A0A8X6PNY5</accession>
<evidence type="ECO:0000256" key="1">
    <source>
        <dbReference type="ARBA" id="ARBA00009275"/>
    </source>
</evidence>
<keyword evidence="2" id="KW-0378">Hydrolase</keyword>
<feature type="region of interest" description="Disordered" evidence="3">
    <location>
        <begin position="1126"/>
        <end position="1145"/>
    </location>
</feature>
<dbReference type="Proteomes" id="UP000887013">
    <property type="component" value="Unassembled WGS sequence"/>
</dbReference>
<dbReference type="PANTHER" id="PTHR46363:SF1">
    <property type="entry name" value="DEOXYRIBONUCLEASE TATDN2-RELATED"/>
    <property type="match status" value="1"/>
</dbReference>
<feature type="region of interest" description="Disordered" evidence="3">
    <location>
        <begin position="1078"/>
        <end position="1117"/>
    </location>
</feature>
<feature type="region of interest" description="Disordered" evidence="3">
    <location>
        <begin position="452"/>
        <end position="487"/>
    </location>
</feature>
<sequence>MQLHFPLDQEINKYMNLRKETRSDLCQEICLENFIFGDRQISLFRPLKVIFRFNTQCVECHSDSHFATTLISDVESQPGKKEIITESMVPVNEDQLKAFELKIEVQAKNFTDETKVIGKEDLDLNFLMPVPSKTKLENRLNLSIDQSIFDTDGWKLSCHQQTINEYHSELYLRFNGLLRKEIDHNLNFILERSSKNVDDSVKHFDKLPTKGINTTLSLTSDKPTINKNAQDLPLNKLIVNEDGCQLLSLKNLRRDKDHNELSLTLDEKFSNTNDCNVSLNFKKSVANENNHSSSLNKPINGKCVFDFLLILNKSIADVDSGDLESKDYADNVKLPLDLGRPTLNAVNCREVLRKSPAVRSDYKLSLTLKEPNTEKNCQLTLDKIAAHKNDNKLSMALNINNSNTNDNRIPLILNKLPTNGSGYHLYFNIDKPTTDKKTRDFSLNKLTNDDCQPMDKSFADKNDCHSPLEKPSNDDDSQTSLDEPIIDKDNCMSSADKLLSDEVNCICQSYLEKSAGDGDDCHSPLEKPSNDDDSQSSLDEPINDEDNCISSMDKLLSDEVNCVCQSHLEKSIDDEDDCLSFVKEPTNDDYQLPLDKCITDENDCQSPLKGTSTIENDCQTSLAKPFGKNDCLSVKVLTHANGCQLPLDKLMTDENDCQTSLEKPICKDDCLASVKVLTRADGCQPPLDKLMTDEDDYQSPLEKPSLDKGDCLSSVDKSTIDEVDCQSPLGKLASDDNIQSLFYIPFIEDNCLSFVDKFVSNIADCACQSHLDKPNNNKDDCLLSKNEPTNDNCQPFFDKSITNEDDSLLPLMKPTPDADSCLSCVDKPTSDEVDSQSPLEKPISEEDICLSSVKVPTCFDGCQLSLNKSITDEDDYQSPLEKLTPDKVNCLSMDEPTSGKNGCQLTFKKPTKGEVDCQSYLEKSTVNVDELQICFNKLSINEDACQSSLEKSTGGESNCSLNLNTFTLKGSTINKSDAWLPLARERIITLKGNSINTSGNLPVDHVMDDLRNSSDDNSVVKKMPEHERNVKVFEKTSVFPPLQLEEKSLTNKLLSSKCNSRFENKEISFLKKSDVNYENNNGTTPKKVKNLFHNSHTPEKPSKSTDIQNNHHFQSNSNDQLIGKEHKMHSSQMRQSNSLNNENDRKPVSLLDDLKQLLEFFKLFVPDSGNNHENRDMTDEPVNNDGAIERISPEEKRLPDRVLIGIALRSRVGFYDAHCNLDILFDREQFKGTFADYQKFKKRTFPRNFRGCIASFSKPSTFTDPAIWTKYLNEENVWGAFGCHPRDANEFDGDAENFLCSILCNSKVKALGEIGLDYSNRNKCPREIQKRVFRKLLKIGYSRKLLLVIRCREANEDCIRILLETIPTDYTFHLHCFADDWYWAERWLKTFPNVYIGITNLVTFSSRWALRKVAEKIPLDRLLLETDAPFCIPKISPLYIEFSHPGMALHVGVQISKEKNIWAEEVFFWTARNTEHVYNL</sequence>
<feature type="compositionally biased region" description="Basic and acidic residues" evidence="3">
    <location>
        <begin position="515"/>
        <end position="530"/>
    </location>
</feature>
<proteinExistence type="inferred from homology"/>
<dbReference type="Pfam" id="PF01026">
    <property type="entry name" value="TatD_DNase"/>
    <property type="match status" value="1"/>
</dbReference>
<dbReference type="InterPro" id="IPR001130">
    <property type="entry name" value="TatD-like"/>
</dbReference>
<comment type="similarity">
    <text evidence="1">Belongs to the metallo-dependent hydrolases superfamily. TatD-type hydrolase family.</text>
</comment>